<evidence type="ECO:0008006" key="4">
    <source>
        <dbReference type="Google" id="ProtNLM"/>
    </source>
</evidence>
<proteinExistence type="predicted"/>
<comment type="caution">
    <text evidence="2">The sequence shown here is derived from an EMBL/GenBank/DDBJ whole genome shotgun (WGS) entry which is preliminary data.</text>
</comment>
<evidence type="ECO:0000313" key="3">
    <source>
        <dbReference type="Proteomes" id="UP001595939"/>
    </source>
</evidence>
<dbReference type="PROSITE" id="PS51257">
    <property type="entry name" value="PROKAR_LIPOPROTEIN"/>
    <property type="match status" value="1"/>
</dbReference>
<dbReference type="EMBL" id="JBHSEG010000008">
    <property type="protein sequence ID" value="MFC4455288.1"/>
    <property type="molecule type" value="Genomic_DNA"/>
</dbReference>
<gene>
    <name evidence="2" type="ORF">ACFO0P_16035</name>
</gene>
<feature type="chain" id="PRO_5046241804" description="Lipoprotein" evidence="1">
    <location>
        <begin position="25"/>
        <end position="154"/>
    </location>
</feature>
<sequence>MTTLRLVLLSGSLLFGLAACGEQACGTLPYCINTRPSEVQPIGGVLGGVTMTAGQTKEVTFTVARTDLPDNDPVYFVPVVLGPASSDVTLLGRSAEGIEVHGSQQPFTTETVQLTIITPPGLPSGNYNPYLKLRRVASRYASTSGPGGFYLTVP</sequence>
<dbReference type="Proteomes" id="UP001595939">
    <property type="component" value="Unassembled WGS sequence"/>
</dbReference>
<reference evidence="3" key="1">
    <citation type="journal article" date="2019" name="Int. J. Syst. Evol. Microbiol.">
        <title>The Global Catalogue of Microorganisms (GCM) 10K type strain sequencing project: providing services to taxonomists for standard genome sequencing and annotation.</title>
        <authorList>
            <consortium name="The Broad Institute Genomics Platform"/>
            <consortium name="The Broad Institute Genome Sequencing Center for Infectious Disease"/>
            <person name="Wu L."/>
            <person name="Ma J."/>
        </authorList>
    </citation>
    <scope>NUCLEOTIDE SEQUENCE [LARGE SCALE GENOMIC DNA]</scope>
    <source>
        <strain evidence="3">CCUG 39970</strain>
    </source>
</reference>
<keyword evidence="1" id="KW-0732">Signal</keyword>
<name>A0ABV8YED9_9DEIO</name>
<organism evidence="2 3">
    <name type="scientific">Deinococcus sonorensis</name>
    <dbReference type="NCBI Taxonomy" id="309891"/>
    <lineage>
        <taxon>Bacteria</taxon>
        <taxon>Thermotogati</taxon>
        <taxon>Deinococcota</taxon>
        <taxon>Deinococci</taxon>
        <taxon>Deinococcales</taxon>
        <taxon>Deinococcaceae</taxon>
        <taxon>Deinococcus</taxon>
    </lineage>
</organism>
<keyword evidence="3" id="KW-1185">Reference proteome</keyword>
<feature type="signal peptide" evidence="1">
    <location>
        <begin position="1"/>
        <end position="24"/>
    </location>
</feature>
<protein>
    <recommendedName>
        <fullName evidence="4">Lipoprotein</fullName>
    </recommendedName>
</protein>
<evidence type="ECO:0000256" key="1">
    <source>
        <dbReference type="SAM" id="SignalP"/>
    </source>
</evidence>
<evidence type="ECO:0000313" key="2">
    <source>
        <dbReference type="EMBL" id="MFC4455288.1"/>
    </source>
</evidence>
<dbReference type="RefSeq" id="WP_380130001.1">
    <property type="nucleotide sequence ID" value="NZ_JBHSEG010000008.1"/>
</dbReference>
<accession>A0ABV8YED9</accession>